<dbReference type="PANTHER" id="PTHR12110">
    <property type="entry name" value="HYDROXYPYRUVATE ISOMERASE"/>
    <property type="match status" value="1"/>
</dbReference>
<organism evidence="2 3">
    <name type="scientific">Devosia elaeis</name>
    <dbReference type="NCBI Taxonomy" id="1770058"/>
    <lineage>
        <taxon>Bacteria</taxon>
        <taxon>Pseudomonadati</taxon>
        <taxon>Pseudomonadota</taxon>
        <taxon>Alphaproteobacteria</taxon>
        <taxon>Hyphomicrobiales</taxon>
        <taxon>Devosiaceae</taxon>
        <taxon>Devosia</taxon>
    </lineage>
</organism>
<name>A0A178HUB9_9HYPH</name>
<dbReference type="EMBL" id="LVVY01000107">
    <property type="protein sequence ID" value="OAM75598.1"/>
    <property type="molecule type" value="Genomic_DNA"/>
</dbReference>
<keyword evidence="3" id="KW-1185">Reference proteome</keyword>
<dbReference type="Pfam" id="PF01261">
    <property type="entry name" value="AP_endonuc_2"/>
    <property type="match status" value="1"/>
</dbReference>
<dbReference type="SUPFAM" id="SSF51658">
    <property type="entry name" value="Xylose isomerase-like"/>
    <property type="match status" value="1"/>
</dbReference>
<dbReference type="OrthoDB" id="9801426at2"/>
<dbReference type="AlphaFoldDB" id="A0A178HUB9"/>
<evidence type="ECO:0000259" key="1">
    <source>
        <dbReference type="Pfam" id="PF01261"/>
    </source>
</evidence>
<dbReference type="RefSeq" id="WP_067458319.1">
    <property type="nucleotide sequence ID" value="NZ_LVVY01000107.1"/>
</dbReference>
<reference evidence="2 3" key="1">
    <citation type="submission" date="2016-03" db="EMBL/GenBank/DDBJ databases">
        <title>Genome sequencing of Devosia sp. S37.</title>
        <authorList>
            <person name="Mohd Nor M."/>
        </authorList>
    </citation>
    <scope>NUCLEOTIDE SEQUENCE [LARGE SCALE GENOMIC DNA]</scope>
    <source>
        <strain evidence="2 3">S37</strain>
    </source>
</reference>
<evidence type="ECO:0000313" key="2">
    <source>
        <dbReference type="EMBL" id="OAM75598.1"/>
    </source>
</evidence>
<dbReference type="Proteomes" id="UP000078389">
    <property type="component" value="Unassembled WGS sequence"/>
</dbReference>
<keyword evidence="2" id="KW-0413">Isomerase</keyword>
<dbReference type="InterPro" id="IPR013022">
    <property type="entry name" value="Xyl_isomerase-like_TIM-brl"/>
</dbReference>
<feature type="domain" description="Xylose isomerase-like TIM barrel" evidence="1">
    <location>
        <begin position="23"/>
        <end position="276"/>
    </location>
</feature>
<sequence>MKLGINLLCLTDFVTEAHLPAIRRIKAHGYDGVEVPVLSGDPAHYAWLGRELDAIGLDRCTTSIVPSPDASPISPDADARAAGRRHLDWALDCAIALGAQSVGGPIHAPIGYFTGAGPSESELSHGAEAHRALAERAQANGLYLSLEHLNRFETYFLNTTAQCRDYARRVDHPALRIMYDTFHANIEDRNQVEAYEIVAPHVGIVHISENDRGIPGRGHIDFPAIMGAVRRSGYDGWVTLEAFGSGLPAIAAATRVWRPLFPDHETLFAESAAFIRRTWDAADREVPA</sequence>
<dbReference type="Gene3D" id="3.20.20.150">
    <property type="entry name" value="Divalent-metal-dependent TIM barrel enzymes"/>
    <property type="match status" value="1"/>
</dbReference>
<dbReference type="InterPro" id="IPR050312">
    <property type="entry name" value="IolE/XylAMocC-like"/>
</dbReference>
<evidence type="ECO:0000313" key="3">
    <source>
        <dbReference type="Proteomes" id="UP000078389"/>
    </source>
</evidence>
<proteinExistence type="predicted"/>
<comment type="caution">
    <text evidence="2">The sequence shown here is derived from an EMBL/GenBank/DDBJ whole genome shotgun (WGS) entry which is preliminary data.</text>
</comment>
<dbReference type="GO" id="GO:0016853">
    <property type="term" value="F:isomerase activity"/>
    <property type="evidence" value="ECO:0007669"/>
    <property type="project" value="UniProtKB-KW"/>
</dbReference>
<protein>
    <submittedName>
        <fullName evidence="2">Isomerase</fullName>
    </submittedName>
</protein>
<dbReference type="STRING" id="1770058.A3840_14590"/>
<accession>A0A178HUB9</accession>
<dbReference type="InterPro" id="IPR036237">
    <property type="entry name" value="Xyl_isomerase-like_sf"/>
</dbReference>
<gene>
    <name evidence="2" type="ORF">A3840_14590</name>
</gene>
<dbReference type="PANTHER" id="PTHR12110:SF41">
    <property type="entry name" value="INOSOSE DEHYDRATASE"/>
    <property type="match status" value="1"/>
</dbReference>